<gene>
    <name evidence="10" type="primary">vlpA1</name>
    <name evidence="10" type="ORF">BT0_T32</name>
</gene>
<comment type="subcellular location">
    <subcellularLocation>
        <location evidence="2 8">Cell outer membrane</location>
        <topology evidence="2 8">Lipid-anchor</topology>
    </subcellularLocation>
</comment>
<keyword evidence="7 8" id="KW-0449">Lipoprotein</keyword>
<evidence type="ECO:0000256" key="3">
    <source>
        <dbReference type="ARBA" id="ARBA00022729"/>
    </source>
</evidence>
<accession>A0ABF7R0M1</accession>
<geneLocation type="plasmid" evidence="10 11">
    <name>lpT39</name>
</geneLocation>
<keyword evidence="4 8" id="KW-0472">Membrane</keyword>
<evidence type="ECO:0000313" key="10">
    <source>
        <dbReference type="EMBL" id="ASJ27767.1"/>
    </source>
</evidence>
<keyword evidence="10" id="KW-0614">Plasmid</keyword>
<evidence type="ECO:0000313" key="11">
    <source>
        <dbReference type="Proteomes" id="UP000001205"/>
    </source>
</evidence>
<evidence type="ECO:0000256" key="8">
    <source>
        <dbReference type="RuleBase" id="RU363105"/>
    </source>
</evidence>
<dbReference type="SUPFAM" id="SSF74748">
    <property type="entry name" value="Variable surface antigen VlsE"/>
    <property type="match status" value="1"/>
</dbReference>
<dbReference type="AlphaFoldDB" id="A0ABF7R0M1"/>
<organism evidence="10 11">
    <name type="scientific">Borrelia turicatae (strain 91E135)</name>
    <dbReference type="NCBI Taxonomy" id="314724"/>
    <lineage>
        <taxon>Bacteria</taxon>
        <taxon>Pseudomonadati</taxon>
        <taxon>Spirochaetota</taxon>
        <taxon>Spirochaetia</taxon>
        <taxon>Spirochaetales</taxon>
        <taxon>Borreliaceae</taxon>
        <taxon>Borrelia</taxon>
    </lineage>
</organism>
<dbReference type="RefSeq" id="WP_088895233.1">
    <property type="nucleotide sequence ID" value="NZ_CP019368.1"/>
</dbReference>
<comment type="function">
    <text evidence="1 8">The Vlp and Vsp proteins are antigenically distinct proteins, only one vlp or vsp gene is transcriptionally active at any one time. Switching between these genes is a mechanism of host immune response evasion.</text>
</comment>
<proteinExistence type="predicted"/>
<keyword evidence="6 8" id="KW-0998">Cell outer membrane</keyword>
<evidence type="ECO:0000256" key="2">
    <source>
        <dbReference type="ARBA" id="ARBA00004459"/>
    </source>
</evidence>
<evidence type="ECO:0000256" key="7">
    <source>
        <dbReference type="ARBA" id="ARBA00023288"/>
    </source>
</evidence>
<protein>
    <recommendedName>
        <fullName evidence="8">Variable large protein</fullName>
    </recommendedName>
</protein>
<reference evidence="10 11" key="1">
    <citation type="submission" date="2016-07" db="EMBL/GenBank/DDBJ databases">
        <title>Reassembled and rearranged: the organization and evolution of antigen-encoding plasmids in two relapsing fever Borrelia species.</title>
        <authorList>
            <person name="Barbour A.G."/>
            <person name="Dai Q."/>
            <person name="Miller S.C."/>
            <person name="Porcella S.F."/>
            <person name="Schwan T.G."/>
            <person name="Lopez J.E."/>
        </authorList>
    </citation>
    <scope>NUCLEOTIDE SEQUENCE [LARGE SCALE GENOMIC DNA]</scope>
    <source>
        <strain evidence="10 11">91E135</strain>
        <plasmid evidence="10 11">lpT39</plasmid>
    </source>
</reference>
<keyword evidence="3" id="KW-0732">Signal</keyword>
<name>A0ABF7R0M1_BORT9</name>
<dbReference type="Pfam" id="PF00921">
    <property type="entry name" value="Lipoprotein_2"/>
    <property type="match status" value="1"/>
</dbReference>
<evidence type="ECO:0000256" key="1">
    <source>
        <dbReference type="ARBA" id="ARBA00003932"/>
    </source>
</evidence>
<evidence type="ECO:0000256" key="4">
    <source>
        <dbReference type="ARBA" id="ARBA00023136"/>
    </source>
</evidence>
<evidence type="ECO:0000256" key="5">
    <source>
        <dbReference type="ARBA" id="ARBA00023139"/>
    </source>
</evidence>
<keyword evidence="11" id="KW-1185">Reference proteome</keyword>
<dbReference type="PROSITE" id="PS51257">
    <property type="entry name" value="PROKAR_LIPOPROTEIN"/>
    <property type="match status" value="1"/>
</dbReference>
<feature type="region of interest" description="Disordered" evidence="9">
    <location>
        <begin position="350"/>
        <end position="369"/>
    </location>
</feature>
<evidence type="ECO:0000256" key="6">
    <source>
        <dbReference type="ARBA" id="ARBA00023237"/>
    </source>
</evidence>
<dbReference type="KEGG" id="btu:BT0_T32"/>
<keyword evidence="5 8" id="KW-0564">Palmitate</keyword>
<dbReference type="InterPro" id="IPR000680">
    <property type="entry name" value="Borrelia_lipo"/>
</dbReference>
<dbReference type="GO" id="GO:0009279">
    <property type="term" value="C:cell outer membrane"/>
    <property type="evidence" value="ECO:0007669"/>
    <property type="project" value="UniProtKB-SubCell"/>
</dbReference>
<feature type="compositionally biased region" description="Basic and acidic residues" evidence="9">
    <location>
        <begin position="350"/>
        <end position="360"/>
    </location>
</feature>
<dbReference type="EMBL" id="CP019368">
    <property type="protein sequence ID" value="ASJ27767.1"/>
    <property type="molecule type" value="Genomic_DNA"/>
</dbReference>
<dbReference type="Proteomes" id="UP000001205">
    <property type="component" value="Plasmid lpT39"/>
</dbReference>
<sequence length="369" mass="38092">MKNKLNERIKNFNITILISLFLLLSCGSGQLQAGKDGEAATGGSSLSAVLMEVVRSTENVFYSFMTLVSDVLGFTVTKDTTKNQVGEHFNKLGKKRGVASAELEEVAKKATLGVDKNDVSKNPIRVAVEAAKVTLSTLKEHLGSLKDIGDANPIGEAASNKEGTSASIDGLNKALKALKEIVRAAKETGVPEPKAGTAALNVTGTDNKEGAKILSISSAHKPAATDAGKAAAILSTVSGEEMLASIVVSEEGDEELKKAADENTTAISFAKGGNGDFLGKAVTPKAAAVAGGIALRSLVNAGKLASGAADKNSGGKEDVQAVGIDAVNKLLGAVEDIIKKTVKNVLEKVKKEVDESREPKAAVSKLSQQ</sequence>
<evidence type="ECO:0000256" key="9">
    <source>
        <dbReference type="SAM" id="MobiDB-lite"/>
    </source>
</evidence>